<feature type="transmembrane region" description="Helical" evidence="1">
    <location>
        <begin position="232"/>
        <end position="255"/>
    </location>
</feature>
<protein>
    <recommendedName>
        <fullName evidence="2">Fibronectin type-III domain-containing protein</fullName>
    </recommendedName>
</protein>
<feature type="non-terminal residue" evidence="3">
    <location>
        <position position="267"/>
    </location>
</feature>
<evidence type="ECO:0000313" key="4">
    <source>
        <dbReference type="Proteomes" id="UP000770717"/>
    </source>
</evidence>
<name>A0A8J6E9N7_ELECQ</name>
<dbReference type="PANTHER" id="PTHR20859">
    <property type="entry name" value="INTERFERON/INTERLEUKIN RECEPTOR"/>
    <property type="match status" value="1"/>
</dbReference>
<dbReference type="EMBL" id="WNTK01007413">
    <property type="protein sequence ID" value="KAG9463268.1"/>
    <property type="molecule type" value="Genomic_DNA"/>
</dbReference>
<dbReference type="InterPro" id="IPR050650">
    <property type="entry name" value="Type-II_Cytokine-TF_Rcpt"/>
</dbReference>
<dbReference type="PROSITE" id="PS50853">
    <property type="entry name" value="FN3"/>
    <property type="match status" value="1"/>
</dbReference>
<dbReference type="InterPro" id="IPR036116">
    <property type="entry name" value="FN3_sf"/>
</dbReference>
<dbReference type="AlphaFoldDB" id="A0A8J6E9N7"/>
<dbReference type="Pfam" id="PF09294">
    <property type="entry name" value="Interfer-bind"/>
    <property type="match status" value="1"/>
</dbReference>
<dbReference type="InterPro" id="IPR015373">
    <property type="entry name" value="Interferon/interleukin_rcp_dom"/>
</dbReference>
<organism evidence="3 4">
    <name type="scientific">Eleutherodactylus coqui</name>
    <name type="common">Puerto Rican coqui</name>
    <dbReference type="NCBI Taxonomy" id="57060"/>
    <lineage>
        <taxon>Eukaryota</taxon>
        <taxon>Metazoa</taxon>
        <taxon>Chordata</taxon>
        <taxon>Craniata</taxon>
        <taxon>Vertebrata</taxon>
        <taxon>Euteleostomi</taxon>
        <taxon>Amphibia</taxon>
        <taxon>Batrachia</taxon>
        <taxon>Anura</taxon>
        <taxon>Neobatrachia</taxon>
        <taxon>Hyloidea</taxon>
        <taxon>Eleutherodactylidae</taxon>
        <taxon>Eleutherodactylinae</taxon>
        <taxon>Eleutherodactylus</taxon>
        <taxon>Eleutherodactylus</taxon>
    </lineage>
</organism>
<dbReference type="OrthoDB" id="9905912at2759"/>
<reference evidence="3" key="1">
    <citation type="thesis" date="2020" institute="ProQuest LLC" country="789 East Eisenhower Parkway, Ann Arbor, MI, USA">
        <title>Comparative Genomics and Chromosome Evolution.</title>
        <authorList>
            <person name="Mudd A.B."/>
        </authorList>
    </citation>
    <scope>NUCLEOTIDE SEQUENCE</scope>
    <source>
        <strain evidence="3">HN-11 Male</strain>
        <tissue evidence="3">Kidney and liver</tissue>
    </source>
</reference>
<keyword evidence="1" id="KW-1133">Transmembrane helix</keyword>
<accession>A0A8J6E9N7</accession>
<dbReference type="SUPFAM" id="SSF49265">
    <property type="entry name" value="Fibronectin type III"/>
    <property type="match status" value="2"/>
</dbReference>
<dbReference type="InterPro" id="IPR013783">
    <property type="entry name" value="Ig-like_fold"/>
</dbReference>
<evidence type="ECO:0000313" key="3">
    <source>
        <dbReference type="EMBL" id="KAG9463268.1"/>
    </source>
</evidence>
<dbReference type="Pfam" id="PF01108">
    <property type="entry name" value="Tissue_fac"/>
    <property type="match status" value="1"/>
</dbReference>
<proteinExistence type="predicted"/>
<evidence type="ECO:0000256" key="1">
    <source>
        <dbReference type="SAM" id="Phobius"/>
    </source>
</evidence>
<keyword evidence="4" id="KW-1185">Reference proteome</keyword>
<keyword evidence="1" id="KW-0472">Membrane</keyword>
<evidence type="ECO:0000259" key="2">
    <source>
        <dbReference type="PROSITE" id="PS50853"/>
    </source>
</evidence>
<keyword evidence="1" id="KW-0812">Transmembrane</keyword>
<dbReference type="GO" id="GO:0005886">
    <property type="term" value="C:plasma membrane"/>
    <property type="evidence" value="ECO:0007669"/>
    <property type="project" value="TreeGrafter"/>
</dbReference>
<comment type="caution">
    <text evidence="3">The sequence shown here is derived from an EMBL/GenBank/DDBJ whole genome shotgun (WGS) entry which is preliminary data.</text>
</comment>
<sequence length="267" mass="30347">MPGSLKGTFLVVIGIVGCVVGLYEPLNVTVESRNFSLFLTWHPPQENPSTVTYEVQYTNYDDDDDPYRLTPVPGCENISITECDFTCALMNSWDWKHTVQVRTVSPSISSWVAIQNINYVFTVEPDPPSLTVTEGEASITIDLFTRKPLCVPQSIFLRSLKYFVVMRKKYNPEEVVLEQELDEPTITKKILGYNGEYCVTAKTIYTPDTHKESNFSHPVCLNFNQKDGRYHVVYAALPCSIILCSVVIILVLIWYRITVKSKMPKVL</sequence>
<dbReference type="Proteomes" id="UP000770717">
    <property type="component" value="Unassembled WGS sequence"/>
</dbReference>
<feature type="transmembrane region" description="Helical" evidence="1">
    <location>
        <begin position="7"/>
        <end position="26"/>
    </location>
</feature>
<dbReference type="PROSITE" id="PS51257">
    <property type="entry name" value="PROKAR_LIPOPROTEIN"/>
    <property type="match status" value="1"/>
</dbReference>
<dbReference type="GO" id="GO:0004896">
    <property type="term" value="F:cytokine receptor activity"/>
    <property type="evidence" value="ECO:0007669"/>
    <property type="project" value="TreeGrafter"/>
</dbReference>
<dbReference type="InterPro" id="IPR003961">
    <property type="entry name" value="FN3_dom"/>
</dbReference>
<gene>
    <name evidence="3" type="ORF">GDO78_022087</name>
</gene>
<dbReference type="Gene3D" id="2.60.40.10">
    <property type="entry name" value="Immunoglobulins"/>
    <property type="match status" value="2"/>
</dbReference>
<dbReference type="PANTHER" id="PTHR20859:SF89">
    <property type="entry name" value="INTERFERON LAMBDA RECEPTOR 1 PRECURSOR"/>
    <property type="match status" value="1"/>
</dbReference>
<feature type="domain" description="Fibronectin type-III" evidence="2">
    <location>
        <begin position="24"/>
        <end position="126"/>
    </location>
</feature>